<dbReference type="SUPFAM" id="SSF54928">
    <property type="entry name" value="RNA-binding domain, RBD"/>
    <property type="match status" value="1"/>
</dbReference>
<keyword evidence="3" id="KW-0539">Nucleus</keyword>
<accession>A0ABR1G6A0</accession>
<dbReference type="InterPro" id="IPR012677">
    <property type="entry name" value="Nucleotide-bd_a/b_plait_sf"/>
</dbReference>
<dbReference type="InterPro" id="IPR000504">
    <property type="entry name" value="RRM_dom"/>
</dbReference>
<feature type="region of interest" description="Disordered" evidence="6">
    <location>
        <begin position="195"/>
        <end position="303"/>
    </location>
</feature>
<feature type="region of interest" description="Disordered" evidence="6">
    <location>
        <begin position="59"/>
        <end position="89"/>
    </location>
</feature>
<feature type="compositionally biased region" description="Basic and acidic residues" evidence="6">
    <location>
        <begin position="68"/>
        <end position="89"/>
    </location>
</feature>
<dbReference type="InterPro" id="IPR022023">
    <property type="entry name" value="U1snRNP70_N"/>
</dbReference>
<dbReference type="Pfam" id="PF00076">
    <property type="entry name" value="RRM_1"/>
    <property type="match status" value="2"/>
</dbReference>
<keyword evidence="9" id="KW-1185">Reference proteome</keyword>
<dbReference type="Gene3D" id="3.30.70.330">
    <property type="match status" value="1"/>
</dbReference>
<feature type="compositionally biased region" description="Basic and acidic residues" evidence="6">
    <location>
        <begin position="273"/>
        <end position="293"/>
    </location>
</feature>
<gene>
    <name evidence="8" type="ORF">SO694_00042027</name>
</gene>
<sequence length="303" mass="33799">MAGRKMTPKGQMAFGGGPPITHLPPAMKAMFQPGPPLLFREKISKRRPTPYTGVAAYRDLFETTAPPEPEKNETPRERRAKVKAEKAEAHDARLATAVAAWDPQKPPDAVAPLTTGDAYKTLFVARLSYDTTEKKLRREFEQFGAIKALRVVHERDPDHEPMEGDDDALHAGTPRGYAFVEFERESDMRDAYKRADGRKIDGRRVLVDVERGRTVRNWRPRKLGGGLGSTRKRGAAPNNGSRPGGQFQPSRVSSNAGLPPAAGAGAPGATGPPRRDRSRSRDRGRHRDDDRRRDRSRSRDRRR</sequence>
<evidence type="ECO:0000256" key="5">
    <source>
        <dbReference type="PROSITE-ProRule" id="PRU00176"/>
    </source>
</evidence>
<dbReference type="InterPro" id="IPR051183">
    <property type="entry name" value="U1_U11-U12_snRNP_70-35kDa"/>
</dbReference>
<feature type="compositionally biased region" description="Basic residues" evidence="6">
    <location>
        <begin position="294"/>
        <end position="303"/>
    </location>
</feature>
<dbReference type="PANTHER" id="PTHR13952:SF5">
    <property type="entry name" value="U1 SMALL NUCLEAR RIBONUCLEOPROTEIN 70 KDA"/>
    <property type="match status" value="1"/>
</dbReference>
<feature type="compositionally biased region" description="Basic and acidic residues" evidence="6">
    <location>
        <begin position="195"/>
        <end position="213"/>
    </location>
</feature>
<dbReference type="InterPro" id="IPR034143">
    <property type="entry name" value="snRNP70_RRM"/>
</dbReference>
<dbReference type="Pfam" id="PF12220">
    <property type="entry name" value="U1snRNP70_N"/>
    <property type="match status" value="1"/>
</dbReference>
<keyword evidence="2 5" id="KW-0694">RNA-binding</keyword>
<comment type="subcellular location">
    <subcellularLocation>
        <location evidence="1">Nucleus</location>
    </subcellularLocation>
</comment>
<proteinExistence type="predicted"/>
<evidence type="ECO:0000256" key="3">
    <source>
        <dbReference type="ARBA" id="ARBA00023242"/>
    </source>
</evidence>
<evidence type="ECO:0000256" key="4">
    <source>
        <dbReference type="ARBA" id="ARBA00023274"/>
    </source>
</evidence>
<dbReference type="InterPro" id="IPR035979">
    <property type="entry name" value="RBD_domain_sf"/>
</dbReference>
<evidence type="ECO:0000256" key="1">
    <source>
        <dbReference type="ARBA" id="ARBA00004123"/>
    </source>
</evidence>
<reference evidence="8 9" key="1">
    <citation type="submission" date="2024-03" db="EMBL/GenBank/DDBJ databases">
        <title>Aureococcus anophagefferens CCMP1851 and Kratosvirus quantuckense: Draft genome of a second virus-susceptible host strain in the model system.</title>
        <authorList>
            <person name="Chase E."/>
            <person name="Truchon A.R."/>
            <person name="Schepens W."/>
            <person name="Wilhelm S.W."/>
        </authorList>
    </citation>
    <scope>NUCLEOTIDE SEQUENCE [LARGE SCALE GENOMIC DNA]</scope>
    <source>
        <strain evidence="8 9">CCMP1851</strain>
    </source>
</reference>
<evidence type="ECO:0000313" key="9">
    <source>
        <dbReference type="Proteomes" id="UP001363151"/>
    </source>
</evidence>
<evidence type="ECO:0000256" key="6">
    <source>
        <dbReference type="SAM" id="MobiDB-lite"/>
    </source>
</evidence>
<keyword evidence="4" id="KW-0687">Ribonucleoprotein</keyword>
<dbReference type="EMBL" id="JBBJCI010000085">
    <property type="protein sequence ID" value="KAK7248831.1"/>
    <property type="molecule type" value="Genomic_DNA"/>
</dbReference>
<feature type="compositionally biased region" description="Low complexity" evidence="6">
    <location>
        <begin position="256"/>
        <end position="272"/>
    </location>
</feature>
<dbReference type="SMART" id="SM00360">
    <property type="entry name" value="RRM"/>
    <property type="match status" value="1"/>
</dbReference>
<comment type="caution">
    <text evidence="8">The sequence shown here is derived from an EMBL/GenBank/DDBJ whole genome shotgun (WGS) entry which is preliminary data.</text>
</comment>
<evidence type="ECO:0000256" key="2">
    <source>
        <dbReference type="ARBA" id="ARBA00022884"/>
    </source>
</evidence>
<evidence type="ECO:0000259" key="7">
    <source>
        <dbReference type="PROSITE" id="PS50102"/>
    </source>
</evidence>
<feature type="region of interest" description="Disordered" evidence="6">
    <location>
        <begin position="1"/>
        <end position="32"/>
    </location>
</feature>
<feature type="domain" description="RRM" evidence="7">
    <location>
        <begin position="120"/>
        <end position="212"/>
    </location>
</feature>
<dbReference type="CDD" id="cd12236">
    <property type="entry name" value="RRM_snRNP70"/>
    <property type="match status" value="1"/>
</dbReference>
<organism evidence="8 9">
    <name type="scientific">Aureococcus anophagefferens</name>
    <name type="common">Harmful bloom alga</name>
    <dbReference type="NCBI Taxonomy" id="44056"/>
    <lineage>
        <taxon>Eukaryota</taxon>
        <taxon>Sar</taxon>
        <taxon>Stramenopiles</taxon>
        <taxon>Ochrophyta</taxon>
        <taxon>Pelagophyceae</taxon>
        <taxon>Pelagomonadales</taxon>
        <taxon>Pelagomonadaceae</taxon>
        <taxon>Aureococcus</taxon>
    </lineage>
</organism>
<dbReference type="Proteomes" id="UP001363151">
    <property type="component" value="Unassembled WGS sequence"/>
</dbReference>
<dbReference type="PANTHER" id="PTHR13952">
    <property type="entry name" value="U1 SMALL NUCLEAR RIBONUCLEOPROTEIN 70 KD"/>
    <property type="match status" value="1"/>
</dbReference>
<evidence type="ECO:0000313" key="8">
    <source>
        <dbReference type="EMBL" id="KAK7248831.1"/>
    </source>
</evidence>
<dbReference type="PROSITE" id="PS50102">
    <property type="entry name" value="RRM"/>
    <property type="match status" value="1"/>
</dbReference>
<protein>
    <submittedName>
        <fullName evidence="8">snRNA binding protein</fullName>
    </submittedName>
</protein>
<name>A0ABR1G6A0_AURAN</name>